<dbReference type="Proteomes" id="UP000575397">
    <property type="component" value="Unassembled WGS sequence"/>
</dbReference>
<evidence type="ECO:0000256" key="4">
    <source>
        <dbReference type="ARBA" id="ARBA00022692"/>
    </source>
</evidence>
<dbReference type="PROSITE" id="PS50928">
    <property type="entry name" value="ABC_TM1"/>
    <property type="match status" value="1"/>
</dbReference>
<dbReference type="InterPro" id="IPR000515">
    <property type="entry name" value="MetI-like"/>
</dbReference>
<keyword evidence="4 7" id="KW-0812">Transmembrane</keyword>
<dbReference type="Gene3D" id="1.10.3720.10">
    <property type="entry name" value="MetI-like"/>
    <property type="match status" value="1"/>
</dbReference>
<dbReference type="EMBL" id="JABCUS010000008">
    <property type="protein sequence ID" value="NMX03225.1"/>
    <property type="molecule type" value="Genomic_DNA"/>
</dbReference>
<organism evidence="9 10">
    <name type="scientific">Mobiluncus mulieris</name>
    <dbReference type="NCBI Taxonomy" id="2052"/>
    <lineage>
        <taxon>Bacteria</taxon>
        <taxon>Bacillati</taxon>
        <taxon>Actinomycetota</taxon>
        <taxon>Actinomycetes</taxon>
        <taxon>Actinomycetales</taxon>
        <taxon>Actinomycetaceae</taxon>
        <taxon>Mobiluncus</taxon>
    </lineage>
</organism>
<evidence type="ECO:0000256" key="1">
    <source>
        <dbReference type="ARBA" id="ARBA00004651"/>
    </source>
</evidence>
<evidence type="ECO:0000259" key="8">
    <source>
        <dbReference type="PROSITE" id="PS50928"/>
    </source>
</evidence>
<dbReference type="Pfam" id="PF00528">
    <property type="entry name" value="BPD_transp_1"/>
    <property type="match status" value="1"/>
</dbReference>
<gene>
    <name evidence="9" type="ORF">HHJ77_04610</name>
</gene>
<evidence type="ECO:0000256" key="7">
    <source>
        <dbReference type="RuleBase" id="RU363032"/>
    </source>
</evidence>
<reference evidence="9 10" key="1">
    <citation type="submission" date="2020-04" db="EMBL/GenBank/DDBJ databases">
        <title>Antimicrobial susceptibility and clonality of vaginal-derived multi-drug resistant Mobiluncus isolates in China.</title>
        <authorList>
            <person name="Zhang X."/>
        </authorList>
    </citation>
    <scope>NUCLEOTIDE SEQUENCE [LARGE SCALE GENOMIC DNA]</scope>
    <source>
        <strain evidence="9 10">12</strain>
    </source>
</reference>
<protein>
    <submittedName>
        <fullName evidence="9">Carbohydrate ABC transporter permease</fullName>
    </submittedName>
</protein>
<feature type="domain" description="ABC transmembrane type-1" evidence="8">
    <location>
        <begin position="78"/>
        <end position="267"/>
    </location>
</feature>
<evidence type="ECO:0000256" key="6">
    <source>
        <dbReference type="ARBA" id="ARBA00023136"/>
    </source>
</evidence>
<dbReference type="CDD" id="cd06261">
    <property type="entry name" value="TM_PBP2"/>
    <property type="match status" value="1"/>
</dbReference>
<dbReference type="InterPro" id="IPR035906">
    <property type="entry name" value="MetI-like_sf"/>
</dbReference>
<feature type="transmembrane region" description="Helical" evidence="7">
    <location>
        <begin position="77"/>
        <end position="103"/>
    </location>
</feature>
<evidence type="ECO:0000256" key="2">
    <source>
        <dbReference type="ARBA" id="ARBA00022448"/>
    </source>
</evidence>
<feature type="transmembrane region" description="Helical" evidence="7">
    <location>
        <begin position="147"/>
        <end position="167"/>
    </location>
</feature>
<dbReference type="AlphaFoldDB" id="A0A7Y0YHL8"/>
<comment type="subcellular location">
    <subcellularLocation>
        <location evidence="1 7">Cell membrane</location>
        <topology evidence="1 7">Multi-pass membrane protein</topology>
    </subcellularLocation>
</comment>
<comment type="similarity">
    <text evidence="7">Belongs to the binding-protein-dependent transport system permease family.</text>
</comment>
<feature type="transmembrane region" description="Helical" evidence="7">
    <location>
        <begin position="246"/>
        <end position="267"/>
    </location>
</feature>
<evidence type="ECO:0000313" key="10">
    <source>
        <dbReference type="Proteomes" id="UP000575397"/>
    </source>
</evidence>
<feature type="transmembrane region" description="Helical" evidence="7">
    <location>
        <begin position="20"/>
        <end position="39"/>
    </location>
</feature>
<dbReference type="SUPFAM" id="SSF161098">
    <property type="entry name" value="MetI-like"/>
    <property type="match status" value="1"/>
</dbReference>
<evidence type="ECO:0000256" key="3">
    <source>
        <dbReference type="ARBA" id="ARBA00022475"/>
    </source>
</evidence>
<evidence type="ECO:0000256" key="5">
    <source>
        <dbReference type="ARBA" id="ARBA00022989"/>
    </source>
</evidence>
<accession>A0A7Y0YHL8</accession>
<sequence length="283" mass="31008">MISNTNRTRQKISMGRIISVTLLVLLGFLFIFPFIWMLASALKPTEEILNSSNSLFGSRFAWENFVSVFTAVPFLQIIINTFFVAGIGSLIACVVSVLSAYAFSRIEFRGRAHLFAVYLATLVLPMEVLVVPLYIGANSLGVVDTYAAIIMPFAFGAFGTFMLRQFILSLPRDYEEAARIDGAGQLRILISIILPLLRGPLSIVAAFAFIDYWNNFLWPLIVINSAEKATIPLGLQMFSGERGTDWGALMAASTVSVLASLIIVLAMQKQLSKGINMGAFGGR</sequence>
<evidence type="ECO:0000313" key="9">
    <source>
        <dbReference type="EMBL" id="NMX03225.1"/>
    </source>
</evidence>
<feature type="transmembrane region" description="Helical" evidence="7">
    <location>
        <begin position="188"/>
        <end position="210"/>
    </location>
</feature>
<dbReference type="PANTHER" id="PTHR43744">
    <property type="entry name" value="ABC TRANSPORTER PERMEASE PROTEIN MG189-RELATED-RELATED"/>
    <property type="match status" value="1"/>
</dbReference>
<dbReference type="GO" id="GO:0005886">
    <property type="term" value="C:plasma membrane"/>
    <property type="evidence" value="ECO:0007669"/>
    <property type="project" value="UniProtKB-SubCell"/>
</dbReference>
<dbReference type="GO" id="GO:0055085">
    <property type="term" value="P:transmembrane transport"/>
    <property type="evidence" value="ECO:0007669"/>
    <property type="project" value="InterPro"/>
</dbReference>
<name>A0A7Y0YHL8_9ACTO</name>
<keyword evidence="6 7" id="KW-0472">Membrane</keyword>
<proteinExistence type="inferred from homology"/>
<dbReference type="PANTHER" id="PTHR43744:SF12">
    <property type="entry name" value="ABC TRANSPORTER PERMEASE PROTEIN MG189-RELATED"/>
    <property type="match status" value="1"/>
</dbReference>
<comment type="caution">
    <text evidence="9">The sequence shown here is derived from an EMBL/GenBank/DDBJ whole genome shotgun (WGS) entry which is preliminary data.</text>
</comment>
<keyword evidence="5 7" id="KW-1133">Transmembrane helix</keyword>
<keyword evidence="2 7" id="KW-0813">Transport</keyword>
<dbReference type="RefSeq" id="WP_004014756.1">
    <property type="nucleotide sequence ID" value="NZ_CAMUNX010000009.1"/>
</dbReference>
<feature type="transmembrane region" description="Helical" evidence="7">
    <location>
        <begin position="115"/>
        <end position="135"/>
    </location>
</feature>
<keyword evidence="3" id="KW-1003">Cell membrane</keyword>